<evidence type="ECO:0000259" key="4">
    <source>
        <dbReference type="Pfam" id="PF04500"/>
    </source>
</evidence>
<dbReference type="Proteomes" id="UP000299102">
    <property type="component" value="Unassembled WGS sequence"/>
</dbReference>
<feature type="domain" description="FLYWCH-type" evidence="4">
    <location>
        <begin position="13"/>
        <end position="60"/>
    </location>
</feature>
<accession>A0A4C1YFM3</accession>
<organism evidence="5 6">
    <name type="scientific">Eumeta variegata</name>
    <name type="common">Bagworm moth</name>
    <name type="synonym">Eumeta japonica</name>
    <dbReference type="NCBI Taxonomy" id="151549"/>
    <lineage>
        <taxon>Eukaryota</taxon>
        <taxon>Metazoa</taxon>
        <taxon>Ecdysozoa</taxon>
        <taxon>Arthropoda</taxon>
        <taxon>Hexapoda</taxon>
        <taxon>Insecta</taxon>
        <taxon>Pterygota</taxon>
        <taxon>Neoptera</taxon>
        <taxon>Endopterygota</taxon>
        <taxon>Lepidoptera</taxon>
        <taxon>Glossata</taxon>
        <taxon>Ditrysia</taxon>
        <taxon>Tineoidea</taxon>
        <taxon>Psychidae</taxon>
        <taxon>Oiketicinae</taxon>
        <taxon>Eumeta</taxon>
    </lineage>
</organism>
<dbReference type="Gene3D" id="2.20.25.240">
    <property type="match status" value="1"/>
</dbReference>
<comment type="caution">
    <text evidence="5">The sequence shown here is derived from an EMBL/GenBank/DDBJ whole genome shotgun (WGS) entry which is preliminary data.</text>
</comment>
<evidence type="ECO:0000256" key="1">
    <source>
        <dbReference type="ARBA" id="ARBA00022723"/>
    </source>
</evidence>
<protein>
    <recommendedName>
        <fullName evidence="4">FLYWCH-type domain-containing protein</fullName>
    </recommendedName>
</protein>
<gene>
    <name evidence="5" type="ORF">EVAR_42956_1</name>
</gene>
<proteinExistence type="predicted"/>
<evidence type="ECO:0000313" key="6">
    <source>
        <dbReference type="Proteomes" id="UP000299102"/>
    </source>
</evidence>
<evidence type="ECO:0000256" key="2">
    <source>
        <dbReference type="ARBA" id="ARBA00022771"/>
    </source>
</evidence>
<dbReference type="Pfam" id="PF04500">
    <property type="entry name" value="FLYWCH"/>
    <property type="match status" value="1"/>
</dbReference>
<keyword evidence="1" id="KW-0479">Metal-binding</keyword>
<reference evidence="5 6" key="1">
    <citation type="journal article" date="2019" name="Commun. Biol.">
        <title>The bagworm genome reveals a unique fibroin gene that provides high tensile strength.</title>
        <authorList>
            <person name="Kono N."/>
            <person name="Nakamura H."/>
            <person name="Ohtoshi R."/>
            <person name="Tomita M."/>
            <person name="Numata K."/>
            <person name="Arakawa K."/>
        </authorList>
    </citation>
    <scope>NUCLEOTIDE SEQUENCE [LARGE SCALE GENOMIC DNA]</scope>
</reference>
<keyword evidence="6" id="KW-1185">Reference proteome</keyword>
<keyword evidence="3" id="KW-0862">Zinc</keyword>
<sequence length="184" mass="21121">MSFKFVTLSSGKATLLLYRDYTFSKYTKNYWKCSKKPAGCKCKVKFRGGRIHQYVHNHNHPPPNFHITKEGMAAAPPENYMFYNILRPVYTICPKENLTCESQKLVSTNSGDPLASPLSIRYPIYYQEAGNSLVTLLKLRVSMGGKAKILIIFWTAWVTKLNAQYWRPTSSLFIMNPIPIKKKS</sequence>
<dbReference type="GO" id="GO:0008270">
    <property type="term" value="F:zinc ion binding"/>
    <property type="evidence" value="ECO:0007669"/>
    <property type="project" value="UniProtKB-KW"/>
</dbReference>
<dbReference type="AlphaFoldDB" id="A0A4C1YFM3"/>
<dbReference type="EMBL" id="BGZK01001186">
    <property type="protein sequence ID" value="GBP73784.1"/>
    <property type="molecule type" value="Genomic_DNA"/>
</dbReference>
<evidence type="ECO:0000313" key="5">
    <source>
        <dbReference type="EMBL" id="GBP73784.1"/>
    </source>
</evidence>
<name>A0A4C1YFM3_EUMVA</name>
<keyword evidence="2" id="KW-0863">Zinc-finger</keyword>
<evidence type="ECO:0000256" key="3">
    <source>
        <dbReference type="ARBA" id="ARBA00022833"/>
    </source>
</evidence>
<dbReference type="InterPro" id="IPR007588">
    <property type="entry name" value="Znf_FLYWCH"/>
</dbReference>